<evidence type="ECO:0000256" key="1">
    <source>
        <dbReference type="SAM" id="SignalP"/>
    </source>
</evidence>
<reference evidence="2" key="1">
    <citation type="submission" date="2023-06" db="EMBL/GenBank/DDBJ databases">
        <title>Genome-scale phylogeny and comparative genomics of the fungal order Sordariales.</title>
        <authorList>
            <consortium name="Lawrence Berkeley National Laboratory"/>
            <person name="Hensen N."/>
            <person name="Bonometti L."/>
            <person name="Westerberg I."/>
            <person name="Brannstrom I.O."/>
            <person name="Guillou S."/>
            <person name="Cros-Aarteil S."/>
            <person name="Calhoun S."/>
            <person name="Haridas S."/>
            <person name="Kuo A."/>
            <person name="Mondo S."/>
            <person name="Pangilinan J."/>
            <person name="Riley R."/>
            <person name="Labutti K."/>
            <person name="Andreopoulos B."/>
            <person name="Lipzen A."/>
            <person name="Chen C."/>
            <person name="Yanf M."/>
            <person name="Daum C."/>
            <person name="Ng V."/>
            <person name="Clum A."/>
            <person name="Steindorff A."/>
            <person name="Ohm R."/>
            <person name="Martin F."/>
            <person name="Silar P."/>
            <person name="Natvig D."/>
            <person name="Lalanne C."/>
            <person name="Gautier V."/>
            <person name="Ament-Velasquez S.L."/>
            <person name="Kruys A."/>
            <person name="Hutchinson M.I."/>
            <person name="Powell A.J."/>
            <person name="Barry K."/>
            <person name="Miller A.N."/>
            <person name="Grigoriev I.V."/>
            <person name="Debuchy R."/>
            <person name="Gladieux P."/>
            <person name="Thoren M.H."/>
            <person name="Johannesson H."/>
        </authorList>
    </citation>
    <scope>NUCLEOTIDE SEQUENCE</scope>
    <source>
        <strain evidence="2">CBS 540.89</strain>
    </source>
</reference>
<dbReference type="Proteomes" id="UP001172159">
    <property type="component" value="Unassembled WGS sequence"/>
</dbReference>
<proteinExistence type="predicted"/>
<evidence type="ECO:0000313" key="2">
    <source>
        <dbReference type="EMBL" id="KAK0744393.1"/>
    </source>
</evidence>
<evidence type="ECO:0000313" key="3">
    <source>
        <dbReference type="Proteomes" id="UP001172159"/>
    </source>
</evidence>
<organism evidence="2 3">
    <name type="scientific">Apiosordaria backusii</name>
    <dbReference type="NCBI Taxonomy" id="314023"/>
    <lineage>
        <taxon>Eukaryota</taxon>
        <taxon>Fungi</taxon>
        <taxon>Dikarya</taxon>
        <taxon>Ascomycota</taxon>
        <taxon>Pezizomycotina</taxon>
        <taxon>Sordariomycetes</taxon>
        <taxon>Sordariomycetidae</taxon>
        <taxon>Sordariales</taxon>
        <taxon>Lasiosphaeriaceae</taxon>
        <taxon>Apiosordaria</taxon>
    </lineage>
</organism>
<comment type="caution">
    <text evidence="2">The sequence shown here is derived from an EMBL/GenBank/DDBJ whole genome shotgun (WGS) entry which is preliminary data.</text>
</comment>
<feature type="signal peptide" evidence="1">
    <location>
        <begin position="1"/>
        <end position="18"/>
    </location>
</feature>
<feature type="chain" id="PRO_5041444928" evidence="1">
    <location>
        <begin position="19"/>
        <end position="260"/>
    </location>
</feature>
<keyword evidence="3" id="KW-1185">Reference proteome</keyword>
<sequence>MLGPVILKLAALGMGALASGCEPYSEVPIWGSIESSTMSSTTLSSPTTKSYSVVPINTWTPDHTPTFNSEATWGLGAQSTLETRIAARATDTSLTGVIGSHVSDRDTDDTFASDATPIQSGPGDCNDKKRQFNCISPGDEWQECSSGKWSTTIPIGNLGGVATKCLNDGVHPFLKLSYLPGSSVDTPVMTGPCIPDAKRSVSNTKRDTAAGLYNCIWPGFEFQTCSDTNTWTNPAPMMGGIHCNSWGVEDYLSTDEVPVF</sequence>
<keyword evidence="1" id="KW-0732">Signal</keyword>
<dbReference type="EMBL" id="JAUKTV010000002">
    <property type="protein sequence ID" value="KAK0744393.1"/>
    <property type="molecule type" value="Genomic_DNA"/>
</dbReference>
<name>A0AA40ERW8_9PEZI</name>
<protein>
    <submittedName>
        <fullName evidence="2">Uncharacterized protein</fullName>
    </submittedName>
</protein>
<accession>A0AA40ERW8</accession>
<gene>
    <name evidence="2" type="ORF">B0T21DRAFT_447626</name>
</gene>
<dbReference type="AlphaFoldDB" id="A0AA40ERW8"/>